<dbReference type="InterPro" id="IPR036259">
    <property type="entry name" value="MFS_trans_sf"/>
</dbReference>
<feature type="transmembrane region" description="Helical" evidence="6">
    <location>
        <begin position="245"/>
        <end position="263"/>
    </location>
</feature>
<reference evidence="9 10" key="1">
    <citation type="submission" date="2021-03" db="EMBL/GenBank/DDBJ databases">
        <authorList>
            <person name="King G.J."/>
            <person name="Bancroft I."/>
            <person name="Baten A."/>
            <person name="Bloomfield J."/>
            <person name="Borpatragohain P."/>
            <person name="He Z."/>
            <person name="Irish N."/>
            <person name="Irwin J."/>
            <person name="Liu K."/>
            <person name="Mauleon R.P."/>
            <person name="Moore J."/>
            <person name="Morris R."/>
            <person name="Ostergaard L."/>
            <person name="Wang B."/>
            <person name="Wells R."/>
        </authorList>
    </citation>
    <scope>NUCLEOTIDE SEQUENCE [LARGE SCALE GENOMIC DNA]</scope>
    <source>
        <strain evidence="9">R-o-18</strain>
        <tissue evidence="9">Leaf</tissue>
    </source>
</reference>
<dbReference type="InterPro" id="IPR010658">
    <property type="entry name" value="Nodulin-like"/>
</dbReference>
<dbReference type="Pfam" id="PF06813">
    <property type="entry name" value="Nodulin-like"/>
    <property type="match status" value="1"/>
</dbReference>
<dbReference type="Pfam" id="PF23262">
    <property type="entry name" value="NFD4_C"/>
    <property type="match status" value="1"/>
</dbReference>
<evidence type="ECO:0000256" key="5">
    <source>
        <dbReference type="SAM" id="MobiDB-lite"/>
    </source>
</evidence>
<evidence type="ECO:0000259" key="8">
    <source>
        <dbReference type="Pfam" id="PF23262"/>
    </source>
</evidence>
<keyword evidence="3 6" id="KW-1133">Transmembrane helix</keyword>
<dbReference type="CDD" id="cd17354">
    <property type="entry name" value="MFS_Mch1p_like"/>
    <property type="match status" value="1"/>
</dbReference>
<comment type="subcellular location">
    <subcellularLocation>
        <location evidence="1">Membrane</location>
        <topology evidence="1">Multi-pass membrane protein</topology>
    </subcellularLocation>
</comment>
<feature type="transmembrane region" description="Helical" evidence="6">
    <location>
        <begin position="357"/>
        <end position="375"/>
    </location>
</feature>
<evidence type="ECO:0000256" key="6">
    <source>
        <dbReference type="SAM" id="Phobius"/>
    </source>
</evidence>
<dbReference type="Proteomes" id="UP000823674">
    <property type="component" value="Chromosome A09"/>
</dbReference>
<feature type="compositionally biased region" description="Low complexity" evidence="5">
    <location>
        <begin position="710"/>
        <end position="721"/>
    </location>
</feature>
<organism evidence="9 10">
    <name type="scientific">Brassica rapa subsp. trilocularis</name>
    <dbReference type="NCBI Taxonomy" id="1813537"/>
    <lineage>
        <taxon>Eukaryota</taxon>
        <taxon>Viridiplantae</taxon>
        <taxon>Streptophyta</taxon>
        <taxon>Embryophyta</taxon>
        <taxon>Tracheophyta</taxon>
        <taxon>Spermatophyta</taxon>
        <taxon>Magnoliopsida</taxon>
        <taxon>eudicotyledons</taxon>
        <taxon>Gunneridae</taxon>
        <taxon>Pentapetalae</taxon>
        <taxon>rosids</taxon>
        <taxon>malvids</taxon>
        <taxon>Brassicales</taxon>
        <taxon>Brassicaceae</taxon>
        <taxon>Brassiceae</taxon>
        <taxon>Brassica</taxon>
    </lineage>
</organism>
<dbReference type="SUPFAM" id="SSF103473">
    <property type="entry name" value="MFS general substrate transporter"/>
    <property type="match status" value="2"/>
</dbReference>
<feature type="transmembrane region" description="Helical" evidence="6">
    <location>
        <begin position="204"/>
        <end position="225"/>
    </location>
</feature>
<dbReference type="EMBL" id="JADBGQ010000008">
    <property type="protein sequence ID" value="KAG5384963.1"/>
    <property type="molecule type" value="Genomic_DNA"/>
</dbReference>
<protein>
    <recommendedName>
        <fullName evidence="11">Nodulin-like domain-containing protein</fullName>
    </recommendedName>
</protein>
<feature type="transmembrane region" description="Helical" evidence="6">
    <location>
        <begin position="487"/>
        <end position="506"/>
    </location>
</feature>
<feature type="transmembrane region" description="Helical" evidence="6">
    <location>
        <begin position="395"/>
        <end position="413"/>
    </location>
</feature>
<evidence type="ECO:0000256" key="2">
    <source>
        <dbReference type="ARBA" id="ARBA00022692"/>
    </source>
</evidence>
<evidence type="ECO:0008006" key="11">
    <source>
        <dbReference type="Google" id="ProtNLM"/>
    </source>
</evidence>
<feature type="transmembrane region" description="Helical" evidence="6">
    <location>
        <begin position="103"/>
        <end position="124"/>
    </location>
</feature>
<gene>
    <name evidence="9" type="primary">A09p045010.1_BraROA</name>
    <name evidence="9" type="ORF">IGI04_036433</name>
</gene>
<name>A0ABQ7LEF1_BRACM</name>
<proteinExistence type="predicted"/>
<evidence type="ECO:0000256" key="4">
    <source>
        <dbReference type="ARBA" id="ARBA00023136"/>
    </source>
</evidence>
<dbReference type="PANTHER" id="PTHR21576:SF91">
    <property type="entry name" value="PROTEIN NUCLEAR FUSION DEFECTIVE 4"/>
    <property type="match status" value="1"/>
</dbReference>
<feature type="region of interest" description="Disordered" evidence="5">
    <location>
        <begin position="1"/>
        <end position="33"/>
    </location>
</feature>
<dbReference type="Gene3D" id="1.20.1250.20">
    <property type="entry name" value="MFS general substrate transporter like domains"/>
    <property type="match status" value="2"/>
</dbReference>
<evidence type="ECO:0000313" key="9">
    <source>
        <dbReference type="EMBL" id="KAG5384963.1"/>
    </source>
</evidence>
<feature type="compositionally biased region" description="Basic and acidic residues" evidence="5">
    <location>
        <begin position="1"/>
        <end position="27"/>
    </location>
</feature>
<keyword evidence="2 6" id="KW-0812">Transmembrane</keyword>
<keyword evidence="4 6" id="KW-0472">Membrane</keyword>
<evidence type="ECO:0000259" key="7">
    <source>
        <dbReference type="Pfam" id="PF06813"/>
    </source>
</evidence>
<sequence length="857" mass="94496">MRPRIRDAASDKLRPTRSSFHDDGEPKFHRKHPPPLRTMFGRCRKWTVLVAAIWIQASTGTNFDFSAYSSHLKSVLGISQVRLNYLAVASDLGKAFGWSSGIALCYFPLSVVLFAAAAMGFVGYGVQWLVITNVIALPYSLVFLCCLLAGLSICWFNTACFILCIRHFPTNRALALSLTVSFNGISAALYSLAFNALNPSSSNLYLLLNSLVPLGVSLAALYPVLVKPSLDPAPDSESRRHDSHVFAIMNVVAVITSFHLLLSSSSTNVTSSARLHLVGAIFLMVFPLCAPLLVYARDYYFPDINQRFQHDSSGYVMLNIDELKMQKASVTGTAKEGNIVRLGDEHSFQLLISRFEFWLYYIAYFCGGTIGLVYSNNLGQIAQSLGQSSTTLVTVYSSFSFFGRLLSAAPDFIHKRFRLTRTGWFTIALLPTPIAFFLLAISSLQHLALQTATALIGLSSGFIFAAAVSITSELFGPNSVGVNHNILITNIPIGSLLYGFIAASIYEANAKPEIRSVVSDSVVCIGRDCYHKTFVLWGCLSLLGLASSFLLYMRTKPVYHRLEQDRVSVTTSPYKDLDSIHTKISTQLMADLGYLSDTDDSAVEELISQAKELSALEQIAAINCSGFADDSSTLPDDLESRFRRLKSLPPARPDPVSSKISKKKDLTHSKDPDFSGNPVKKSGFDEDSSVFKRDLRVTSGFERSSRAVLDSDGSGDFSGSSKIFSPAKQTQKLPKEKRRVGSSSSSDSEPEKKSKSKSSSWVKKLSPSKIIGYIWSSPNKSSSAKKKNIKSIKSFTASGRERDVDFDDFLSDLNAYSVEDQRKMLKKALKEQQKMRKEAAHIIKMTRKASARFDFDD</sequence>
<comment type="caution">
    <text evidence="9">The sequence shown here is derived from an EMBL/GenBank/DDBJ whole genome shotgun (WGS) entry which is preliminary data.</text>
</comment>
<feature type="transmembrane region" description="Helical" evidence="6">
    <location>
        <begin position="534"/>
        <end position="553"/>
    </location>
</feature>
<evidence type="ECO:0000256" key="3">
    <source>
        <dbReference type="ARBA" id="ARBA00022989"/>
    </source>
</evidence>
<evidence type="ECO:0000313" key="10">
    <source>
        <dbReference type="Proteomes" id="UP000823674"/>
    </source>
</evidence>
<feature type="domain" description="Nodulin-like" evidence="7">
    <location>
        <begin position="45"/>
        <end position="291"/>
    </location>
</feature>
<feature type="compositionally biased region" description="Basic and acidic residues" evidence="5">
    <location>
        <begin position="663"/>
        <end position="673"/>
    </location>
</feature>
<evidence type="ECO:0000256" key="1">
    <source>
        <dbReference type="ARBA" id="ARBA00004141"/>
    </source>
</evidence>
<feature type="domain" description="NFD4 C-terminal" evidence="8">
    <location>
        <begin position="345"/>
        <end position="558"/>
    </location>
</feature>
<feature type="transmembrane region" description="Helical" evidence="6">
    <location>
        <begin position="454"/>
        <end position="475"/>
    </location>
</feature>
<keyword evidence="10" id="KW-1185">Reference proteome</keyword>
<feature type="transmembrane region" description="Helical" evidence="6">
    <location>
        <begin position="275"/>
        <end position="296"/>
    </location>
</feature>
<feature type="transmembrane region" description="Helical" evidence="6">
    <location>
        <begin position="173"/>
        <end position="192"/>
    </location>
</feature>
<dbReference type="PANTHER" id="PTHR21576">
    <property type="entry name" value="UNCHARACTERIZED NODULIN-LIKE PROTEIN"/>
    <property type="match status" value="1"/>
</dbReference>
<feature type="transmembrane region" description="Helical" evidence="6">
    <location>
        <begin position="425"/>
        <end position="448"/>
    </location>
</feature>
<feature type="transmembrane region" description="Helical" evidence="6">
    <location>
        <begin position="136"/>
        <end position="164"/>
    </location>
</feature>
<feature type="region of interest" description="Disordered" evidence="5">
    <location>
        <begin position="708"/>
        <end position="764"/>
    </location>
</feature>
<dbReference type="InterPro" id="IPR056555">
    <property type="entry name" value="NFD4_C"/>
</dbReference>
<feature type="region of interest" description="Disordered" evidence="5">
    <location>
        <begin position="645"/>
        <end position="685"/>
    </location>
</feature>
<accession>A0ABQ7LEF1</accession>